<dbReference type="Proteomes" id="UP000054047">
    <property type="component" value="Unassembled WGS sequence"/>
</dbReference>
<dbReference type="GO" id="GO:0005634">
    <property type="term" value="C:nucleus"/>
    <property type="evidence" value="ECO:0007669"/>
    <property type="project" value="InterPro"/>
</dbReference>
<name>A0A0C2GNE3_9BILA</name>
<dbReference type="PROSITE" id="PS50085">
    <property type="entry name" value="RAPGAP"/>
    <property type="match status" value="1"/>
</dbReference>
<dbReference type="GO" id="GO:0005096">
    <property type="term" value="F:GTPase activator activity"/>
    <property type="evidence" value="ECO:0007669"/>
    <property type="project" value="UniProtKB-KW"/>
</dbReference>
<dbReference type="GO" id="GO:0032007">
    <property type="term" value="P:negative regulation of TOR signaling"/>
    <property type="evidence" value="ECO:0007669"/>
    <property type="project" value="TreeGrafter"/>
</dbReference>
<evidence type="ECO:0000313" key="3">
    <source>
        <dbReference type="EMBL" id="KIH60599.1"/>
    </source>
</evidence>
<reference evidence="3 4" key="1">
    <citation type="submission" date="2013-12" db="EMBL/GenBank/DDBJ databases">
        <title>Draft genome of the parsitic nematode Ancylostoma duodenale.</title>
        <authorList>
            <person name="Mitreva M."/>
        </authorList>
    </citation>
    <scope>NUCLEOTIDE SEQUENCE [LARGE SCALE GENOMIC DNA]</scope>
    <source>
        <strain evidence="3 4">Zhejiang</strain>
    </source>
</reference>
<accession>A0A0C2GNE3</accession>
<feature type="domain" description="Rap-GAP" evidence="2">
    <location>
        <begin position="34"/>
        <end position="78"/>
    </location>
</feature>
<dbReference type="GO" id="GO:0051898">
    <property type="term" value="P:negative regulation of phosphatidylinositol 3-kinase/protein kinase B signal transduction"/>
    <property type="evidence" value="ECO:0007669"/>
    <property type="project" value="TreeGrafter"/>
</dbReference>
<dbReference type="InterPro" id="IPR027107">
    <property type="entry name" value="Tuberin/Ral-act_asu"/>
</dbReference>
<dbReference type="GO" id="GO:0046627">
    <property type="term" value="P:negative regulation of insulin receptor signaling pathway"/>
    <property type="evidence" value="ECO:0007669"/>
    <property type="project" value="TreeGrafter"/>
</dbReference>
<dbReference type="InterPro" id="IPR000331">
    <property type="entry name" value="Rap/Ran_GAP_dom"/>
</dbReference>
<dbReference type="InterPro" id="IPR035974">
    <property type="entry name" value="Rap/Ran-GAP_sf"/>
</dbReference>
<dbReference type="AlphaFoldDB" id="A0A0C2GNE3"/>
<dbReference type="GO" id="GO:0051726">
    <property type="term" value="P:regulation of cell cycle"/>
    <property type="evidence" value="ECO:0007669"/>
    <property type="project" value="TreeGrafter"/>
</dbReference>
<dbReference type="GO" id="GO:0030178">
    <property type="term" value="P:negative regulation of Wnt signaling pathway"/>
    <property type="evidence" value="ECO:0007669"/>
    <property type="project" value="TreeGrafter"/>
</dbReference>
<dbReference type="SUPFAM" id="SSF111347">
    <property type="entry name" value="Rap/Ran-GAP"/>
    <property type="match status" value="1"/>
</dbReference>
<proteinExistence type="predicted"/>
<dbReference type="PANTHER" id="PTHR10063">
    <property type="entry name" value="TUBERIN"/>
    <property type="match status" value="1"/>
</dbReference>
<dbReference type="EMBL" id="KN730816">
    <property type="protein sequence ID" value="KIH60599.1"/>
    <property type="molecule type" value="Genomic_DNA"/>
</dbReference>
<gene>
    <name evidence="3" type="ORF">ANCDUO_09143</name>
</gene>
<keyword evidence="1" id="KW-0343">GTPase activation</keyword>
<evidence type="ECO:0000256" key="1">
    <source>
        <dbReference type="ARBA" id="ARBA00022468"/>
    </source>
</evidence>
<dbReference type="GO" id="GO:0051056">
    <property type="term" value="P:regulation of small GTPase mediated signal transduction"/>
    <property type="evidence" value="ECO:0007669"/>
    <property type="project" value="InterPro"/>
</dbReference>
<keyword evidence="4" id="KW-1185">Reference proteome</keyword>
<dbReference type="OrthoDB" id="3800936at2759"/>
<sequence>MPRPGSSLLLHFANQPGAIRLGRKPNDEVLQRSLRNLDRISGIEYHAVGVLYVGMYQETEAQILANVYGSERYAKFLK</sequence>
<organism evidence="3 4">
    <name type="scientific">Ancylostoma duodenale</name>
    <dbReference type="NCBI Taxonomy" id="51022"/>
    <lineage>
        <taxon>Eukaryota</taxon>
        <taxon>Metazoa</taxon>
        <taxon>Ecdysozoa</taxon>
        <taxon>Nematoda</taxon>
        <taxon>Chromadorea</taxon>
        <taxon>Rhabditida</taxon>
        <taxon>Rhabditina</taxon>
        <taxon>Rhabditomorpha</taxon>
        <taxon>Strongyloidea</taxon>
        <taxon>Ancylostomatidae</taxon>
        <taxon>Ancylostomatinae</taxon>
        <taxon>Ancylostoma</taxon>
    </lineage>
</organism>
<evidence type="ECO:0000313" key="4">
    <source>
        <dbReference type="Proteomes" id="UP000054047"/>
    </source>
</evidence>
<dbReference type="GO" id="GO:0033596">
    <property type="term" value="C:TSC1-TSC2 complex"/>
    <property type="evidence" value="ECO:0007669"/>
    <property type="project" value="TreeGrafter"/>
</dbReference>
<protein>
    <recommendedName>
        <fullName evidence="2">Rap-GAP domain-containing protein</fullName>
    </recommendedName>
</protein>
<evidence type="ECO:0000259" key="2">
    <source>
        <dbReference type="PROSITE" id="PS50085"/>
    </source>
</evidence>
<dbReference type="PANTHER" id="PTHR10063:SF0">
    <property type="entry name" value="TUBERIN"/>
    <property type="match status" value="1"/>
</dbReference>
<dbReference type="Gene3D" id="3.40.50.11210">
    <property type="entry name" value="Rap/Ran-GAP"/>
    <property type="match status" value="1"/>
</dbReference>